<dbReference type="Proteomes" id="UP001183176">
    <property type="component" value="Unassembled WGS sequence"/>
</dbReference>
<evidence type="ECO:0000313" key="3">
    <source>
        <dbReference type="Proteomes" id="UP001183176"/>
    </source>
</evidence>
<protein>
    <submittedName>
        <fullName evidence="2">Uncharacterized protein</fullName>
    </submittedName>
</protein>
<evidence type="ECO:0000313" key="2">
    <source>
        <dbReference type="EMBL" id="MDT0261672.1"/>
    </source>
</evidence>
<reference evidence="3" key="1">
    <citation type="submission" date="2023-07" db="EMBL/GenBank/DDBJ databases">
        <title>30 novel species of actinomycetes from the DSMZ collection.</title>
        <authorList>
            <person name="Nouioui I."/>
        </authorList>
    </citation>
    <scope>NUCLEOTIDE SEQUENCE [LARGE SCALE GENOMIC DNA]</scope>
    <source>
        <strain evidence="3">DSM 44399</strain>
    </source>
</reference>
<dbReference type="RefSeq" id="WP_311422825.1">
    <property type="nucleotide sequence ID" value="NZ_JAVREH010000009.1"/>
</dbReference>
<proteinExistence type="predicted"/>
<accession>A0ABU2J9K8</accession>
<keyword evidence="3" id="KW-1185">Reference proteome</keyword>
<comment type="caution">
    <text evidence="2">The sequence shown here is derived from an EMBL/GenBank/DDBJ whole genome shotgun (WGS) entry which is preliminary data.</text>
</comment>
<sequence length="93" mass="9732">MTASSQSGAARGSSSPPAGAADASATPADYYADLVEQLFSEYESALSLSRIVTVVNQCRHDLAGSPATAMPELLDRLARCRLSALAEEATEQR</sequence>
<gene>
    <name evidence="2" type="ORF">RM423_09725</name>
</gene>
<organism evidence="2 3">
    <name type="scientific">Jatrophihabitans lederbergiae</name>
    <dbReference type="NCBI Taxonomy" id="3075547"/>
    <lineage>
        <taxon>Bacteria</taxon>
        <taxon>Bacillati</taxon>
        <taxon>Actinomycetota</taxon>
        <taxon>Actinomycetes</taxon>
        <taxon>Jatrophihabitantales</taxon>
        <taxon>Jatrophihabitantaceae</taxon>
        <taxon>Jatrophihabitans</taxon>
    </lineage>
</organism>
<dbReference type="EMBL" id="JAVREH010000009">
    <property type="protein sequence ID" value="MDT0261672.1"/>
    <property type="molecule type" value="Genomic_DNA"/>
</dbReference>
<name>A0ABU2J9K8_9ACTN</name>
<feature type="region of interest" description="Disordered" evidence="1">
    <location>
        <begin position="1"/>
        <end position="25"/>
    </location>
</feature>
<evidence type="ECO:0000256" key="1">
    <source>
        <dbReference type="SAM" id="MobiDB-lite"/>
    </source>
</evidence>